<keyword evidence="4" id="KW-0934">Plastid</keyword>
<dbReference type="InterPro" id="IPR044838">
    <property type="entry name" value="EGY1-like"/>
</dbReference>
<keyword evidence="8" id="KW-0809">Transit peptide</keyword>
<proteinExistence type="inferred from homology"/>
<gene>
    <name evidence="15" type="ORF">MANES_09G137200v8</name>
</gene>
<dbReference type="GO" id="GO:0006508">
    <property type="term" value="P:proteolysis"/>
    <property type="evidence" value="ECO:0007669"/>
    <property type="project" value="UniProtKB-KW"/>
</dbReference>
<dbReference type="EMBL" id="CM004395">
    <property type="protein sequence ID" value="OAY41889.1"/>
    <property type="molecule type" value="Genomic_DNA"/>
</dbReference>
<evidence type="ECO:0000256" key="12">
    <source>
        <dbReference type="SAM" id="MobiDB-lite"/>
    </source>
</evidence>
<dbReference type="Pfam" id="PF02163">
    <property type="entry name" value="Peptidase_M50"/>
    <property type="match status" value="1"/>
</dbReference>
<feature type="transmembrane region" description="Helical" evidence="13">
    <location>
        <begin position="300"/>
        <end position="321"/>
    </location>
</feature>
<name>A0A2C9VAK1_MANES</name>
<evidence type="ECO:0000256" key="7">
    <source>
        <dbReference type="ARBA" id="ARBA00022801"/>
    </source>
</evidence>
<keyword evidence="6 13" id="KW-0812">Transmembrane</keyword>
<feature type="domain" description="Peptidase M50" evidence="14">
    <location>
        <begin position="312"/>
        <end position="471"/>
    </location>
</feature>
<evidence type="ECO:0000256" key="5">
    <source>
        <dbReference type="ARBA" id="ARBA00022670"/>
    </source>
</evidence>
<feature type="transmembrane region" description="Helical" evidence="13">
    <location>
        <begin position="475"/>
        <end position="505"/>
    </location>
</feature>
<keyword evidence="7" id="KW-0378">Hydrolase</keyword>
<evidence type="ECO:0000313" key="16">
    <source>
        <dbReference type="Proteomes" id="UP000091857"/>
    </source>
</evidence>
<evidence type="ECO:0000256" key="6">
    <source>
        <dbReference type="ARBA" id="ARBA00022692"/>
    </source>
</evidence>
<evidence type="ECO:0000256" key="2">
    <source>
        <dbReference type="ARBA" id="ARBA00007931"/>
    </source>
</evidence>
<evidence type="ECO:0000256" key="10">
    <source>
        <dbReference type="ARBA" id="ARBA00023049"/>
    </source>
</evidence>
<feature type="transmembrane region" description="Helical" evidence="13">
    <location>
        <begin position="405"/>
        <end position="424"/>
    </location>
</feature>
<keyword evidence="16" id="KW-1185">Reference proteome</keyword>
<dbReference type="Proteomes" id="UP000091857">
    <property type="component" value="Chromosome 9"/>
</dbReference>
<dbReference type="GO" id="GO:0031969">
    <property type="term" value="C:chloroplast membrane"/>
    <property type="evidence" value="ECO:0007669"/>
    <property type="project" value="UniProtKB-SubCell"/>
</dbReference>
<keyword evidence="3" id="KW-0150">Chloroplast</keyword>
<sequence>MGTLTSCSFSTVNLRLRSGPAGNDRRGRIPAFRLRKTKKKETACFLCKGIYTKEVSFTNFIRIRCFSTNNDSNSEVENNNNKIDTAIKDSNVKTAPPEDNDGKSANDFGSDEPPTSVSSTPPTITPVGQAYNNFQVDSFKLMELLGPEKVDPADIKLIKDKLFGYSTFWVTKEEPFGDFGEGILFLGNLRGKREDVFAKLQSQLADITGDKYNLFMVEEPNSEGPDPRGGPRVSFGLLRKEVSEPGPTTLWQYVIALLLFLLTIGSSVELGIASQINRLPPEVVKYFTDPNAVDPPDMELLFPFVESALPLAYGVLGILLFHEVGHFLAAFPKKINLSIPFFIPNITLGSFGAITQFKSILPDRSTKVDISLAGPFAGAVLSFSMFAVGLLLSTNPTAAGELVQVPSSLFQGSLLLGLISRAILGYASMHAATISIHPLVIAGWCGLTTTAFNMLPVGCLDGGRAVQGAFGKNALVGFGLTTYTLLGLGVLGGPLSLPWGLYVLICQRAPEKACLNDVTEVGTWRKAAVVTAIFLVVLTLLPVGDELAEELGIGLVTTF</sequence>
<dbReference type="AlphaFoldDB" id="A0A2C9VAK1"/>
<comment type="caution">
    <text evidence="15">The sequence shown here is derived from an EMBL/GenBank/DDBJ whole genome shotgun (WGS) entry which is preliminary data.</text>
</comment>
<evidence type="ECO:0000259" key="14">
    <source>
        <dbReference type="Pfam" id="PF02163"/>
    </source>
</evidence>
<protein>
    <recommendedName>
        <fullName evidence="14">Peptidase M50 domain-containing protein</fullName>
    </recommendedName>
</protein>
<feature type="transmembrane region" description="Helical" evidence="13">
    <location>
        <begin position="526"/>
        <end position="544"/>
    </location>
</feature>
<dbReference type="Gramene" id="Manes.09G137200.1.v8.1">
    <property type="protein sequence ID" value="Manes.09G137200.1.v8.1.CDS"/>
    <property type="gene ID" value="Manes.09G137200.v8.1"/>
</dbReference>
<dbReference type="OrthoDB" id="195057at2759"/>
<comment type="subcellular location">
    <subcellularLocation>
        <location evidence="1">Plastid</location>
        <location evidence="1">Chloroplast membrane</location>
        <topology evidence="1">Multi-pass membrane protein</topology>
    </subcellularLocation>
</comment>
<evidence type="ECO:0000256" key="4">
    <source>
        <dbReference type="ARBA" id="ARBA00022640"/>
    </source>
</evidence>
<feature type="transmembrane region" description="Helical" evidence="13">
    <location>
        <begin position="250"/>
        <end position="272"/>
    </location>
</feature>
<feature type="region of interest" description="Disordered" evidence="12">
    <location>
        <begin position="71"/>
        <end position="125"/>
    </location>
</feature>
<feature type="transmembrane region" description="Helical" evidence="13">
    <location>
        <begin position="436"/>
        <end position="455"/>
    </location>
</feature>
<feature type="transmembrane region" description="Helical" evidence="13">
    <location>
        <begin position="341"/>
        <end position="361"/>
    </location>
</feature>
<feature type="compositionally biased region" description="Low complexity" evidence="12">
    <location>
        <begin position="113"/>
        <end position="125"/>
    </location>
</feature>
<evidence type="ECO:0000256" key="9">
    <source>
        <dbReference type="ARBA" id="ARBA00022989"/>
    </source>
</evidence>
<evidence type="ECO:0000256" key="13">
    <source>
        <dbReference type="SAM" id="Phobius"/>
    </source>
</evidence>
<evidence type="ECO:0000256" key="3">
    <source>
        <dbReference type="ARBA" id="ARBA00022528"/>
    </source>
</evidence>
<dbReference type="CDD" id="cd06160">
    <property type="entry name" value="S2P-M50_like_2"/>
    <property type="match status" value="1"/>
</dbReference>
<feature type="compositionally biased region" description="Low complexity" evidence="12">
    <location>
        <begin position="71"/>
        <end position="81"/>
    </location>
</feature>
<evidence type="ECO:0000256" key="1">
    <source>
        <dbReference type="ARBA" id="ARBA00004508"/>
    </source>
</evidence>
<keyword evidence="11 13" id="KW-0472">Membrane</keyword>
<dbReference type="GO" id="GO:0004222">
    <property type="term" value="F:metalloendopeptidase activity"/>
    <property type="evidence" value="ECO:0000318"/>
    <property type="project" value="GO_Central"/>
</dbReference>
<feature type="transmembrane region" description="Helical" evidence="13">
    <location>
        <begin position="373"/>
        <end position="393"/>
    </location>
</feature>
<evidence type="ECO:0000256" key="8">
    <source>
        <dbReference type="ARBA" id="ARBA00022946"/>
    </source>
</evidence>
<evidence type="ECO:0000313" key="15">
    <source>
        <dbReference type="EMBL" id="OAY41889.1"/>
    </source>
</evidence>
<reference evidence="16" key="1">
    <citation type="journal article" date="2016" name="Nat. Biotechnol.">
        <title>Sequencing wild and cultivated cassava and related species reveals extensive interspecific hybridization and genetic diversity.</title>
        <authorList>
            <person name="Bredeson J.V."/>
            <person name="Lyons J.B."/>
            <person name="Prochnik S.E."/>
            <person name="Wu G.A."/>
            <person name="Ha C.M."/>
            <person name="Edsinger-Gonzales E."/>
            <person name="Grimwood J."/>
            <person name="Schmutz J."/>
            <person name="Rabbi I.Y."/>
            <person name="Egesi C."/>
            <person name="Nauluvula P."/>
            <person name="Lebot V."/>
            <person name="Ndunguru J."/>
            <person name="Mkamilo G."/>
            <person name="Bart R.S."/>
            <person name="Setter T.L."/>
            <person name="Gleadow R.M."/>
            <person name="Kulakow P."/>
            <person name="Ferguson M.E."/>
            <person name="Rounsley S."/>
            <person name="Rokhsar D.S."/>
        </authorList>
    </citation>
    <scope>NUCLEOTIDE SEQUENCE [LARGE SCALE GENOMIC DNA]</scope>
    <source>
        <strain evidence="16">cv. AM560-2</strain>
    </source>
</reference>
<accession>A0A2C9VAK1</accession>
<keyword evidence="10" id="KW-0482">Metalloprotease</keyword>
<dbReference type="InterPro" id="IPR008915">
    <property type="entry name" value="Peptidase_M50"/>
</dbReference>
<dbReference type="PANTHER" id="PTHR31412">
    <property type="entry name" value="ZINC METALLOPROTEASE EGY1"/>
    <property type="match status" value="1"/>
</dbReference>
<dbReference type="PANTHER" id="PTHR31412:SF0">
    <property type="entry name" value="ZINC METALLOPROTEASE EGY1, CHLOROPLASTIC-RELATED"/>
    <property type="match status" value="1"/>
</dbReference>
<keyword evidence="5" id="KW-0645">Protease</keyword>
<dbReference type="GO" id="GO:0009507">
    <property type="term" value="C:chloroplast"/>
    <property type="evidence" value="ECO:0000318"/>
    <property type="project" value="GO_Central"/>
</dbReference>
<dbReference type="STRING" id="3983.A0A2C9VAK1"/>
<evidence type="ECO:0000256" key="11">
    <source>
        <dbReference type="ARBA" id="ARBA00023136"/>
    </source>
</evidence>
<organism evidence="15 16">
    <name type="scientific">Manihot esculenta</name>
    <name type="common">Cassava</name>
    <name type="synonym">Jatropha manihot</name>
    <dbReference type="NCBI Taxonomy" id="3983"/>
    <lineage>
        <taxon>Eukaryota</taxon>
        <taxon>Viridiplantae</taxon>
        <taxon>Streptophyta</taxon>
        <taxon>Embryophyta</taxon>
        <taxon>Tracheophyta</taxon>
        <taxon>Spermatophyta</taxon>
        <taxon>Magnoliopsida</taxon>
        <taxon>eudicotyledons</taxon>
        <taxon>Gunneridae</taxon>
        <taxon>Pentapetalae</taxon>
        <taxon>rosids</taxon>
        <taxon>fabids</taxon>
        <taxon>Malpighiales</taxon>
        <taxon>Euphorbiaceae</taxon>
        <taxon>Crotonoideae</taxon>
        <taxon>Manihoteae</taxon>
        <taxon>Manihot</taxon>
    </lineage>
</organism>
<comment type="similarity">
    <text evidence="2">Belongs to the peptidase M50B family.</text>
</comment>
<keyword evidence="9 13" id="KW-1133">Transmembrane helix</keyword>